<comment type="subcellular location">
    <subcellularLocation>
        <location evidence="1">Nucleus</location>
    </subcellularLocation>
</comment>
<dbReference type="InterPro" id="IPR036747">
    <property type="entry name" value="ASF1-like_sf"/>
</dbReference>
<sequence length="78" mass="8956">MSAINVTSVQVLDNPQMFSSPLQFEIQYECLQDLRHGAWSGDWIRTRGRQLTFEIRATFGRGIRALETLDRATRARGD</sequence>
<dbReference type="AlphaFoldDB" id="A0A1Y5IIN9"/>
<dbReference type="Gene3D" id="2.60.40.1490">
    <property type="entry name" value="Histone chaperone ASF1-like"/>
    <property type="match status" value="1"/>
</dbReference>
<dbReference type="Proteomes" id="UP000195557">
    <property type="component" value="Unassembled WGS sequence"/>
</dbReference>
<dbReference type="Pfam" id="PF04729">
    <property type="entry name" value="ASF1_hist_chap"/>
    <property type="match status" value="1"/>
</dbReference>
<organism evidence="7">
    <name type="scientific">Ostreococcus tauri</name>
    <name type="common">Marine green alga</name>
    <dbReference type="NCBI Taxonomy" id="70448"/>
    <lineage>
        <taxon>Eukaryota</taxon>
        <taxon>Viridiplantae</taxon>
        <taxon>Chlorophyta</taxon>
        <taxon>Mamiellophyceae</taxon>
        <taxon>Mamiellales</taxon>
        <taxon>Bathycoccaceae</taxon>
        <taxon>Ostreococcus</taxon>
    </lineage>
</organism>
<evidence type="ECO:0000313" key="7">
    <source>
        <dbReference type="EMBL" id="OUS49431.1"/>
    </source>
</evidence>
<evidence type="ECO:0000256" key="2">
    <source>
        <dbReference type="ARBA" id="ARBA00006051"/>
    </source>
</evidence>
<comment type="similarity">
    <text evidence="2">Belongs to the ASF1 family.</text>
</comment>
<proteinExistence type="inferred from homology"/>
<name>A0A1Y5IIN9_OSTTA</name>
<evidence type="ECO:0000256" key="1">
    <source>
        <dbReference type="ARBA" id="ARBA00004123"/>
    </source>
</evidence>
<keyword evidence="5" id="KW-0143">Chaperone</keyword>
<gene>
    <name evidence="7" type="ORF">BE221DRAFT_65394</name>
</gene>
<keyword evidence="3" id="KW-0805">Transcription regulation</keyword>
<dbReference type="GO" id="GO:0006325">
    <property type="term" value="P:chromatin organization"/>
    <property type="evidence" value="ECO:0007669"/>
    <property type="project" value="InterPro"/>
</dbReference>
<evidence type="ECO:0000256" key="5">
    <source>
        <dbReference type="ARBA" id="ARBA00023186"/>
    </source>
</evidence>
<keyword evidence="6" id="KW-0539">Nucleus</keyword>
<evidence type="ECO:0000256" key="4">
    <source>
        <dbReference type="ARBA" id="ARBA00023163"/>
    </source>
</evidence>
<dbReference type="GO" id="GO:0005634">
    <property type="term" value="C:nucleus"/>
    <property type="evidence" value="ECO:0007669"/>
    <property type="project" value="UniProtKB-SubCell"/>
</dbReference>
<evidence type="ECO:0000256" key="6">
    <source>
        <dbReference type="ARBA" id="ARBA00023242"/>
    </source>
</evidence>
<accession>A0A1Y5IIN9</accession>
<evidence type="ECO:0000256" key="3">
    <source>
        <dbReference type="ARBA" id="ARBA00023015"/>
    </source>
</evidence>
<dbReference type="EMBL" id="KZ155771">
    <property type="protein sequence ID" value="OUS49431.1"/>
    <property type="molecule type" value="Genomic_DNA"/>
</dbReference>
<protein>
    <submittedName>
        <fullName evidence="7">Uncharacterized protein</fullName>
    </submittedName>
</protein>
<dbReference type="SUPFAM" id="SSF101546">
    <property type="entry name" value="ASF1-like"/>
    <property type="match status" value="1"/>
</dbReference>
<keyword evidence="4" id="KW-0804">Transcription</keyword>
<reference evidence="7" key="1">
    <citation type="submission" date="2017-04" db="EMBL/GenBank/DDBJ databases">
        <title>Population genomics of picophytoplankton unveils novel chromosome hypervariability.</title>
        <authorList>
            <consortium name="DOE Joint Genome Institute"/>
            <person name="Blanc-Mathieu R."/>
            <person name="Krasovec M."/>
            <person name="Hebrard M."/>
            <person name="Yau S."/>
            <person name="Desgranges E."/>
            <person name="Martin J."/>
            <person name="Schackwitz W."/>
            <person name="Kuo A."/>
            <person name="Salin G."/>
            <person name="Donnadieu C."/>
            <person name="Desdevises Y."/>
            <person name="Sanchez-Ferandin S."/>
            <person name="Moreau H."/>
            <person name="Rivals E."/>
            <person name="Grigoriev I.V."/>
            <person name="Grimsley N."/>
            <person name="Eyre-Walker A."/>
            <person name="Piganeau G."/>
        </authorList>
    </citation>
    <scope>NUCLEOTIDE SEQUENCE [LARGE SCALE GENOMIC DNA]</scope>
    <source>
        <strain evidence="7">RCC 1115</strain>
    </source>
</reference>
<dbReference type="InterPro" id="IPR006818">
    <property type="entry name" value="ASF1-like"/>
</dbReference>